<keyword evidence="3" id="KW-1185">Reference proteome</keyword>
<reference evidence="2" key="1">
    <citation type="submission" date="2021-02" db="EMBL/GenBank/DDBJ databases">
        <authorList>
            <person name="Nieuwenhuis M."/>
            <person name="Van De Peppel L.J.J."/>
        </authorList>
    </citation>
    <scope>NUCLEOTIDE SEQUENCE</scope>
    <source>
        <strain evidence="2">D49</strain>
    </source>
</reference>
<accession>A0A9P7K2P0</accession>
<evidence type="ECO:0000313" key="3">
    <source>
        <dbReference type="Proteomes" id="UP000717328"/>
    </source>
</evidence>
<organism evidence="2 3">
    <name type="scientific">Sphagnurus paluster</name>
    <dbReference type="NCBI Taxonomy" id="117069"/>
    <lineage>
        <taxon>Eukaryota</taxon>
        <taxon>Fungi</taxon>
        <taxon>Dikarya</taxon>
        <taxon>Basidiomycota</taxon>
        <taxon>Agaricomycotina</taxon>
        <taxon>Agaricomycetes</taxon>
        <taxon>Agaricomycetidae</taxon>
        <taxon>Agaricales</taxon>
        <taxon>Tricholomatineae</taxon>
        <taxon>Lyophyllaceae</taxon>
        <taxon>Sphagnurus</taxon>
    </lineage>
</organism>
<sequence>MSSARHGDAAASLSPRRILVAASDAFSSAFRFFPLSSQVNTSTFLSGIVPRHRSQSHMPINAPDPLLKAEPDFEDERFAARRQMLLNAGVHQDNITTIRQFWLEDRQTRHDAWTQDQAEEANRRQAEGNGERRGTDAEEQQQVGRAAAEQINDRPIAKKKLPTFNLDAPAPSDKTMCPSEYARQKVADFKWCELWYFTRDGCIEAAQLTSSMASDTYGLVAGDADSIQICPVSSTKALRNAIPDICLSWE</sequence>
<dbReference type="Proteomes" id="UP000717328">
    <property type="component" value="Unassembled WGS sequence"/>
</dbReference>
<protein>
    <submittedName>
        <fullName evidence="2">Uncharacterized protein</fullName>
    </submittedName>
</protein>
<dbReference type="AlphaFoldDB" id="A0A9P7K2P0"/>
<feature type="region of interest" description="Disordered" evidence="1">
    <location>
        <begin position="112"/>
        <end position="173"/>
    </location>
</feature>
<feature type="compositionally biased region" description="Basic and acidic residues" evidence="1">
    <location>
        <begin position="120"/>
        <end position="136"/>
    </location>
</feature>
<name>A0A9P7K2P0_9AGAR</name>
<proteinExistence type="predicted"/>
<dbReference type="OrthoDB" id="2688210at2759"/>
<gene>
    <name evidence="2" type="ORF">H0H81_001842</name>
</gene>
<evidence type="ECO:0000256" key="1">
    <source>
        <dbReference type="SAM" id="MobiDB-lite"/>
    </source>
</evidence>
<dbReference type="EMBL" id="JABCKI010006397">
    <property type="protein sequence ID" value="KAG5634468.1"/>
    <property type="molecule type" value="Genomic_DNA"/>
</dbReference>
<reference evidence="2" key="2">
    <citation type="submission" date="2021-10" db="EMBL/GenBank/DDBJ databases">
        <title>Phylogenomics reveals ancestral predisposition of the termite-cultivated fungus Termitomyces towards a domesticated lifestyle.</title>
        <authorList>
            <person name="Auxier B."/>
            <person name="Grum-Grzhimaylo A."/>
            <person name="Cardenas M.E."/>
            <person name="Lodge J.D."/>
            <person name="Laessoe T."/>
            <person name="Pedersen O."/>
            <person name="Smith M.E."/>
            <person name="Kuyper T.W."/>
            <person name="Franco-Molano E.A."/>
            <person name="Baroni T.J."/>
            <person name="Aanen D.K."/>
        </authorList>
    </citation>
    <scope>NUCLEOTIDE SEQUENCE</scope>
    <source>
        <strain evidence="2">D49</strain>
    </source>
</reference>
<evidence type="ECO:0000313" key="2">
    <source>
        <dbReference type="EMBL" id="KAG5634468.1"/>
    </source>
</evidence>
<comment type="caution">
    <text evidence="2">The sequence shown here is derived from an EMBL/GenBank/DDBJ whole genome shotgun (WGS) entry which is preliminary data.</text>
</comment>